<dbReference type="AlphaFoldDB" id="A0A9P0Q4H0"/>
<dbReference type="Proteomes" id="UP001152888">
    <property type="component" value="Unassembled WGS sequence"/>
</dbReference>
<reference evidence="1" key="1">
    <citation type="submission" date="2022-03" db="EMBL/GenBank/DDBJ databases">
        <authorList>
            <person name="Sayadi A."/>
        </authorList>
    </citation>
    <scope>NUCLEOTIDE SEQUENCE</scope>
</reference>
<accession>A0A9P0Q4H0</accession>
<evidence type="ECO:0000313" key="1">
    <source>
        <dbReference type="EMBL" id="CAH2005855.1"/>
    </source>
</evidence>
<proteinExistence type="predicted"/>
<keyword evidence="2" id="KW-1185">Reference proteome</keyword>
<organism evidence="1 2">
    <name type="scientific">Acanthoscelides obtectus</name>
    <name type="common">Bean weevil</name>
    <name type="synonym">Bruchus obtectus</name>
    <dbReference type="NCBI Taxonomy" id="200917"/>
    <lineage>
        <taxon>Eukaryota</taxon>
        <taxon>Metazoa</taxon>
        <taxon>Ecdysozoa</taxon>
        <taxon>Arthropoda</taxon>
        <taxon>Hexapoda</taxon>
        <taxon>Insecta</taxon>
        <taxon>Pterygota</taxon>
        <taxon>Neoptera</taxon>
        <taxon>Endopterygota</taxon>
        <taxon>Coleoptera</taxon>
        <taxon>Polyphaga</taxon>
        <taxon>Cucujiformia</taxon>
        <taxon>Chrysomeloidea</taxon>
        <taxon>Chrysomelidae</taxon>
        <taxon>Bruchinae</taxon>
        <taxon>Bruchini</taxon>
        <taxon>Acanthoscelides</taxon>
    </lineage>
</organism>
<dbReference type="OrthoDB" id="6786382at2759"/>
<protein>
    <submittedName>
        <fullName evidence="1">Uncharacterized protein</fullName>
    </submittedName>
</protein>
<comment type="caution">
    <text evidence="1">The sequence shown here is derived from an EMBL/GenBank/DDBJ whole genome shotgun (WGS) entry which is preliminary data.</text>
</comment>
<name>A0A9P0Q4H0_ACAOB</name>
<dbReference type="EMBL" id="CAKOFQ010007661">
    <property type="protein sequence ID" value="CAH2005855.1"/>
    <property type="molecule type" value="Genomic_DNA"/>
</dbReference>
<evidence type="ECO:0000313" key="2">
    <source>
        <dbReference type="Proteomes" id="UP001152888"/>
    </source>
</evidence>
<gene>
    <name evidence="1" type="ORF">ACAOBT_LOCUS28778</name>
</gene>
<sequence length="120" mass="13696">ENWEKKRPLTQAELQYFADHLSEVSEDGLETSDDDDDALPQDFDNISPANDFLDDENDDFDIDKMPMIILPVLSLDSRNVSNKHLYKKQSSVHVSEQSLESNSESCSALKEDEYLNVLIT</sequence>
<feature type="non-terminal residue" evidence="1">
    <location>
        <position position="1"/>
    </location>
</feature>